<comment type="similarity">
    <text evidence="1">Belongs to the phD/YefM antitoxin family.</text>
</comment>
<dbReference type="SUPFAM" id="SSF143120">
    <property type="entry name" value="YefM-like"/>
    <property type="match status" value="1"/>
</dbReference>
<name>F8AWK3_9ACTN</name>
<dbReference type="Proteomes" id="UP000001549">
    <property type="component" value="Chromosome"/>
</dbReference>
<evidence type="ECO:0000313" key="2">
    <source>
        <dbReference type="EMBL" id="AEH09340.1"/>
    </source>
</evidence>
<dbReference type="NCBIfam" id="TIGR01552">
    <property type="entry name" value="phd_fam"/>
    <property type="match status" value="1"/>
</dbReference>
<proteinExistence type="inferred from homology"/>
<protein>
    <submittedName>
        <fullName evidence="2">Prevent-host-death family protein</fullName>
    </submittedName>
</protein>
<gene>
    <name evidence="2" type="ordered locus">FsymDg_1903</name>
</gene>
<dbReference type="HOGENOM" id="CLU_2287401_0_0_11"/>
<accession>F8AWK3</accession>
<dbReference type="KEGG" id="fsy:FsymDg_1903"/>
<reference evidence="2 3" key="1">
    <citation type="submission" date="2011-05" db="EMBL/GenBank/DDBJ databases">
        <title>Complete sequence of chromosome of Frankia symbiont of Datisca glomerata.</title>
        <authorList>
            <consortium name="US DOE Joint Genome Institute"/>
            <person name="Lucas S."/>
            <person name="Han J."/>
            <person name="Lapidus A."/>
            <person name="Cheng J.-F."/>
            <person name="Goodwin L."/>
            <person name="Pitluck S."/>
            <person name="Peters L."/>
            <person name="Mikhailova N."/>
            <person name="Chertkov O."/>
            <person name="Teshima H."/>
            <person name="Han C."/>
            <person name="Tapia R."/>
            <person name="Land M."/>
            <person name="Hauser L."/>
            <person name="Kyrpides N."/>
            <person name="Ivanova N."/>
            <person name="Pagani I."/>
            <person name="Berry A."/>
            <person name="Pawlowski K."/>
            <person name="Persson T."/>
            <person name="Vanden Heuvel B."/>
            <person name="Benson D."/>
            <person name="Woyke T."/>
        </authorList>
    </citation>
    <scope>NUCLEOTIDE SEQUENCE [LARGE SCALE GENOMIC DNA]</scope>
    <source>
        <strain evidence="3">4085684</strain>
    </source>
</reference>
<dbReference type="eggNOG" id="COG4118">
    <property type="taxonomic scope" value="Bacteria"/>
</dbReference>
<sequence length="101" mass="11109">MNLMWVMTASEASWNFSALLSDAEHGEAIVITRSGRRIAVIMLVSRGSGEALREVFHRWGARAGVDDRFVSDAAAVWGPLPLRGRRLVARLIPKFGLSIFG</sequence>
<evidence type="ECO:0000256" key="1">
    <source>
        <dbReference type="ARBA" id="ARBA00009981"/>
    </source>
</evidence>
<dbReference type="Gene3D" id="3.40.1620.10">
    <property type="entry name" value="YefM-like domain"/>
    <property type="match status" value="1"/>
</dbReference>
<organism evidence="2 3">
    <name type="scientific">Candidatus Protofrankia datiscae</name>
    <dbReference type="NCBI Taxonomy" id="2716812"/>
    <lineage>
        <taxon>Bacteria</taxon>
        <taxon>Bacillati</taxon>
        <taxon>Actinomycetota</taxon>
        <taxon>Actinomycetes</taxon>
        <taxon>Frankiales</taxon>
        <taxon>Frankiaceae</taxon>
        <taxon>Protofrankia</taxon>
    </lineage>
</organism>
<dbReference type="RefSeq" id="WP_013873287.1">
    <property type="nucleotide sequence ID" value="NZ_CAAAGZ010000118.1"/>
</dbReference>
<dbReference type="InterPro" id="IPR036165">
    <property type="entry name" value="YefM-like_sf"/>
</dbReference>
<dbReference type="AlphaFoldDB" id="F8AWK3"/>
<dbReference type="STRING" id="656024.FsymDg_1903"/>
<keyword evidence="3" id="KW-1185">Reference proteome</keyword>
<evidence type="ECO:0000313" key="3">
    <source>
        <dbReference type="Proteomes" id="UP000001549"/>
    </source>
</evidence>
<dbReference type="EMBL" id="CP002801">
    <property type="protein sequence ID" value="AEH09340.1"/>
    <property type="molecule type" value="Genomic_DNA"/>
</dbReference>